<protein>
    <submittedName>
        <fullName evidence="2">Uncharacterized protein</fullName>
    </submittedName>
</protein>
<evidence type="ECO:0000313" key="2">
    <source>
        <dbReference type="EMBL" id="TNJ35202.1"/>
    </source>
</evidence>
<evidence type="ECO:0000313" key="3">
    <source>
        <dbReference type="Proteomes" id="UP000305760"/>
    </source>
</evidence>
<accession>A0A5C4RWB6</accession>
<proteinExistence type="predicted"/>
<comment type="caution">
    <text evidence="2">The sequence shown here is derived from an EMBL/GenBank/DDBJ whole genome shotgun (WGS) entry which is preliminary data.</text>
</comment>
<gene>
    <name evidence="2" type="ORF">E1B00_05420</name>
</gene>
<keyword evidence="1" id="KW-0732">Signal</keyword>
<dbReference type="EMBL" id="SMDR01000001">
    <property type="protein sequence ID" value="TNJ35202.1"/>
    <property type="molecule type" value="Genomic_DNA"/>
</dbReference>
<feature type="signal peptide" evidence="1">
    <location>
        <begin position="1"/>
        <end position="22"/>
    </location>
</feature>
<keyword evidence="3" id="KW-1185">Reference proteome</keyword>
<dbReference type="RefSeq" id="WP_139446408.1">
    <property type="nucleotide sequence ID" value="NZ_SMDR01000001.1"/>
</dbReference>
<organism evidence="2 3">
    <name type="scientific">Arenimonas terrae</name>
    <dbReference type="NCBI Taxonomy" id="2546226"/>
    <lineage>
        <taxon>Bacteria</taxon>
        <taxon>Pseudomonadati</taxon>
        <taxon>Pseudomonadota</taxon>
        <taxon>Gammaproteobacteria</taxon>
        <taxon>Lysobacterales</taxon>
        <taxon>Lysobacteraceae</taxon>
        <taxon>Arenimonas</taxon>
    </lineage>
</organism>
<feature type="chain" id="PRO_5022979997" evidence="1">
    <location>
        <begin position="23"/>
        <end position="155"/>
    </location>
</feature>
<dbReference type="Proteomes" id="UP000305760">
    <property type="component" value="Unassembled WGS sequence"/>
</dbReference>
<name>A0A5C4RWB6_9GAMM</name>
<evidence type="ECO:0000256" key="1">
    <source>
        <dbReference type="SAM" id="SignalP"/>
    </source>
</evidence>
<dbReference type="AlphaFoldDB" id="A0A5C4RWB6"/>
<sequence>MNRLLTAALLVAAFCASPAALAQAYPVDDSGSQVLSGNVRMKWDSVLPRPGQASTMTGRLTVLVRLDVSPWRGRSGRIYKKLAPQPSGPVLAQWTSRGVLLPGQLRDGERTLVYSGPIVADRLEDTLMVTLQADGDRLPDQSQLSFTFEIELESP</sequence>
<reference evidence="2 3" key="1">
    <citation type="submission" date="2019-03" db="EMBL/GenBank/DDBJ databases">
        <title>Arenimonas daejeonensis sp. nov., isolated from compost.</title>
        <authorList>
            <person name="Jeon C.O."/>
        </authorList>
    </citation>
    <scope>NUCLEOTIDE SEQUENCE [LARGE SCALE GENOMIC DNA]</scope>
    <source>
        <strain evidence="2 3">R29</strain>
    </source>
</reference>
<dbReference type="OrthoDB" id="6024807at2"/>